<name>A0A0M3HZR4_ASCLU</name>
<organism evidence="2 3">
    <name type="scientific">Ascaris lumbricoides</name>
    <name type="common">Giant roundworm</name>
    <dbReference type="NCBI Taxonomy" id="6252"/>
    <lineage>
        <taxon>Eukaryota</taxon>
        <taxon>Metazoa</taxon>
        <taxon>Ecdysozoa</taxon>
        <taxon>Nematoda</taxon>
        <taxon>Chromadorea</taxon>
        <taxon>Rhabditida</taxon>
        <taxon>Spirurina</taxon>
        <taxon>Ascaridomorpha</taxon>
        <taxon>Ascaridoidea</taxon>
        <taxon>Ascarididae</taxon>
        <taxon>Ascaris</taxon>
    </lineage>
</organism>
<sequence>MLLHYCRFSATVLILRATAKPRKNQAATKESGKPLAQEPTRLTQQHVRQCWPNLRDVMQRPISALPYVSAPRNHVCQTFWRAICSTLFRLQEFVRKHRLALKRTANESSLEAGRMPSVRTPAALGKRVD</sequence>
<dbReference type="AlphaFoldDB" id="A0A0M3HZR4"/>
<dbReference type="Proteomes" id="UP000036681">
    <property type="component" value="Unplaced"/>
</dbReference>
<dbReference type="WBParaSite" id="ALUE_0000923901-mRNA-1">
    <property type="protein sequence ID" value="ALUE_0000923901-mRNA-1"/>
    <property type="gene ID" value="ALUE_0000923901"/>
</dbReference>
<feature type="region of interest" description="Disordered" evidence="1">
    <location>
        <begin position="21"/>
        <end position="43"/>
    </location>
</feature>
<feature type="region of interest" description="Disordered" evidence="1">
    <location>
        <begin position="105"/>
        <end position="129"/>
    </location>
</feature>
<proteinExistence type="predicted"/>
<evidence type="ECO:0000313" key="2">
    <source>
        <dbReference type="Proteomes" id="UP000036681"/>
    </source>
</evidence>
<reference evidence="3" key="1">
    <citation type="submission" date="2017-02" db="UniProtKB">
        <authorList>
            <consortium name="WormBaseParasite"/>
        </authorList>
    </citation>
    <scope>IDENTIFICATION</scope>
</reference>
<evidence type="ECO:0000256" key="1">
    <source>
        <dbReference type="SAM" id="MobiDB-lite"/>
    </source>
</evidence>
<keyword evidence="2" id="KW-1185">Reference proteome</keyword>
<protein>
    <submittedName>
        <fullName evidence="3">Secreted protein</fullName>
    </submittedName>
</protein>
<evidence type="ECO:0000313" key="3">
    <source>
        <dbReference type="WBParaSite" id="ALUE_0000923901-mRNA-1"/>
    </source>
</evidence>
<accession>A0A0M3HZR4</accession>